<protein>
    <recommendedName>
        <fullName evidence="3">Small ribosomal subunit biogenesis GTPase RsgA</fullName>
        <ecNumber evidence="3">3.6.1.-</ecNumber>
    </recommendedName>
</protein>
<dbReference type="RefSeq" id="WP_106536033.1">
    <property type="nucleotide sequence ID" value="NZ_ML142898.1"/>
</dbReference>
<keyword evidence="3" id="KW-0694">RNA-binding</keyword>
<dbReference type="GO" id="GO:0005737">
    <property type="term" value="C:cytoplasm"/>
    <property type="evidence" value="ECO:0007669"/>
    <property type="project" value="UniProtKB-SubCell"/>
</dbReference>
<dbReference type="InterPro" id="IPR010914">
    <property type="entry name" value="RsgA_GTPase_dom"/>
</dbReference>
<sequence length="335" mass="35824">MARRASASYDERDVKVRPGRGSRPRSKLRPAHSDAALGMVIAVDRGRYTCALADHVVTAMTARELGRKAVVVGDRVRLVGDVSGQEGSLARIVRVEPRSTVLRRTADDVDAVERVIVANADQMVIVTSVAEPEPRPRLVDRCLVAAYDADVEPLLCVTKADLADPGPLLDTYAPLHVPTVVTNRDGDQLAGLDALRRRLHERTTVLVGHSGVGKSTLVNALVPDADRAIGEVNTVTGRGRHTSTNAVAVALSEQGWVIDTPGIRSFGLAHVDPARLIVAFPDLAAETADCPRGCAHGSSEPECALDTALDAGRLEPGRVTSFRRLLASRERRTGD</sequence>
<comment type="caution">
    <text evidence="7">The sequence shown here is derived from an EMBL/GenBank/DDBJ whole genome shotgun (WGS) entry which is preliminary data.</text>
</comment>
<dbReference type="InterPro" id="IPR027417">
    <property type="entry name" value="P-loop_NTPase"/>
</dbReference>
<keyword evidence="8" id="KW-1185">Reference proteome</keyword>
<dbReference type="OrthoDB" id="9809485at2"/>
<proteinExistence type="inferred from homology"/>
<feature type="binding site" evidence="3">
    <location>
        <position position="294"/>
    </location>
    <ligand>
        <name>Zn(2+)</name>
        <dbReference type="ChEBI" id="CHEBI:29105"/>
    </ligand>
</feature>
<feature type="binding site" evidence="3">
    <location>
        <position position="290"/>
    </location>
    <ligand>
        <name>Zn(2+)</name>
        <dbReference type="ChEBI" id="CHEBI:29105"/>
    </ligand>
</feature>
<dbReference type="NCBIfam" id="TIGR00157">
    <property type="entry name" value="ribosome small subunit-dependent GTPase A"/>
    <property type="match status" value="1"/>
</dbReference>
<evidence type="ECO:0000256" key="4">
    <source>
        <dbReference type="SAM" id="MobiDB-lite"/>
    </source>
</evidence>
<comment type="subunit">
    <text evidence="3">Monomer. Associates with 30S ribosomal subunit, binds 16S rRNA.</text>
</comment>
<keyword evidence="3" id="KW-0690">Ribosome biogenesis</keyword>
<feature type="binding site" evidence="3">
    <location>
        <begin position="208"/>
        <end position="216"/>
    </location>
    <ligand>
        <name>GTP</name>
        <dbReference type="ChEBI" id="CHEBI:37565"/>
    </ligand>
</feature>
<keyword evidence="3" id="KW-0479">Metal-binding</keyword>
<evidence type="ECO:0000256" key="2">
    <source>
        <dbReference type="ARBA" id="ARBA00023134"/>
    </source>
</evidence>
<reference evidence="7 8" key="1">
    <citation type="submission" date="2018-03" db="EMBL/GenBank/DDBJ databases">
        <title>Genomic Encyclopedia of Archaeal and Bacterial Type Strains, Phase II (KMG-II): from individual species to whole genera.</title>
        <authorList>
            <person name="Goeker M."/>
        </authorList>
    </citation>
    <scope>NUCLEOTIDE SEQUENCE [LARGE SCALE GENOMIC DNA]</scope>
    <source>
        <strain evidence="7 8">DSM 45211</strain>
    </source>
</reference>
<feature type="binding site" evidence="3">
    <location>
        <position position="303"/>
    </location>
    <ligand>
        <name>Zn(2+)</name>
        <dbReference type="ChEBI" id="CHEBI:29105"/>
    </ligand>
</feature>
<accession>A0A2P8EB06</accession>
<organism evidence="7 8">
    <name type="scientific">Haloactinopolyspora alba</name>
    <dbReference type="NCBI Taxonomy" id="648780"/>
    <lineage>
        <taxon>Bacteria</taxon>
        <taxon>Bacillati</taxon>
        <taxon>Actinomycetota</taxon>
        <taxon>Actinomycetes</taxon>
        <taxon>Jiangellales</taxon>
        <taxon>Jiangellaceae</taxon>
        <taxon>Haloactinopolyspora</taxon>
    </lineage>
</organism>
<dbReference type="EMBL" id="PYGE01000002">
    <property type="protein sequence ID" value="PSL06640.1"/>
    <property type="molecule type" value="Genomic_DNA"/>
</dbReference>
<evidence type="ECO:0000259" key="6">
    <source>
        <dbReference type="PROSITE" id="PS51721"/>
    </source>
</evidence>
<evidence type="ECO:0000313" key="8">
    <source>
        <dbReference type="Proteomes" id="UP000243528"/>
    </source>
</evidence>
<feature type="compositionally biased region" description="Basic residues" evidence="4">
    <location>
        <begin position="17"/>
        <end position="30"/>
    </location>
</feature>
<evidence type="ECO:0000259" key="5">
    <source>
        <dbReference type="PROSITE" id="PS50936"/>
    </source>
</evidence>
<keyword evidence="3" id="KW-0963">Cytoplasm</keyword>
<feature type="domain" description="EngC GTPase" evidence="5">
    <location>
        <begin position="118"/>
        <end position="264"/>
    </location>
</feature>
<dbReference type="GO" id="GO:0042274">
    <property type="term" value="P:ribosomal small subunit biogenesis"/>
    <property type="evidence" value="ECO:0007669"/>
    <property type="project" value="UniProtKB-UniRule"/>
</dbReference>
<dbReference type="SUPFAM" id="SSF52540">
    <property type="entry name" value="P-loop containing nucleoside triphosphate hydrolases"/>
    <property type="match status" value="1"/>
</dbReference>
<dbReference type="EC" id="3.6.1.-" evidence="3"/>
<dbReference type="Pfam" id="PF03193">
    <property type="entry name" value="RsgA_GTPase"/>
    <property type="match status" value="1"/>
</dbReference>
<name>A0A2P8EB06_9ACTN</name>
<dbReference type="Gene3D" id="3.40.50.300">
    <property type="entry name" value="P-loop containing nucleotide triphosphate hydrolases"/>
    <property type="match status" value="1"/>
</dbReference>
<dbReference type="PROSITE" id="PS50936">
    <property type="entry name" value="ENGC_GTPASE"/>
    <property type="match status" value="1"/>
</dbReference>
<gene>
    <name evidence="3" type="primary">rsgA</name>
    <name evidence="7" type="ORF">CLV30_10225</name>
</gene>
<keyword evidence="1 3" id="KW-0547">Nucleotide-binding</keyword>
<dbReference type="CDD" id="cd01854">
    <property type="entry name" value="YjeQ_EngC"/>
    <property type="match status" value="1"/>
</dbReference>
<evidence type="ECO:0000256" key="3">
    <source>
        <dbReference type="HAMAP-Rule" id="MF_01820"/>
    </source>
</evidence>
<evidence type="ECO:0000313" key="7">
    <source>
        <dbReference type="EMBL" id="PSL06640.1"/>
    </source>
</evidence>
<dbReference type="AlphaFoldDB" id="A0A2P8EB06"/>
<dbReference type="PANTHER" id="PTHR32120:SF11">
    <property type="entry name" value="SMALL RIBOSOMAL SUBUNIT BIOGENESIS GTPASE RSGA 1, MITOCHONDRIAL-RELATED"/>
    <property type="match status" value="1"/>
</dbReference>
<comment type="subcellular location">
    <subcellularLocation>
        <location evidence="3">Cytoplasm</location>
    </subcellularLocation>
</comment>
<evidence type="ECO:0000256" key="1">
    <source>
        <dbReference type="ARBA" id="ARBA00022741"/>
    </source>
</evidence>
<keyword evidence="3" id="KW-0699">rRNA-binding</keyword>
<dbReference type="PROSITE" id="PS51721">
    <property type="entry name" value="G_CP"/>
    <property type="match status" value="1"/>
</dbReference>
<keyword evidence="3" id="KW-0862">Zinc</keyword>
<dbReference type="GO" id="GO:0046872">
    <property type="term" value="F:metal ion binding"/>
    <property type="evidence" value="ECO:0007669"/>
    <property type="project" value="UniProtKB-KW"/>
</dbReference>
<dbReference type="PANTHER" id="PTHR32120">
    <property type="entry name" value="SMALL RIBOSOMAL SUBUNIT BIOGENESIS GTPASE RSGA"/>
    <property type="match status" value="1"/>
</dbReference>
<comment type="function">
    <text evidence="3">One of several proteins that assist in the late maturation steps of the functional core of the 30S ribosomal subunit. Helps release RbfA from mature subunits. May play a role in the assembly of ribosomal proteins into the subunit. Circularly permuted GTPase that catalyzes slow GTP hydrolysis, GTPase activity is stimulated by the 30S ribosomal subunit.</text>
</comment>
<dbReference type="GO" id="GO:0005525">
    <property type="term" value="F:GTP binding"/>
    <property type="evidence" value="ECO:0007669"/>
    <property type="project" value="UniProtKB-UniRule"/>
</dbReference>
<dbReference type="Proteomes" id="UP000243528">
    <property type="component" value="Unassembled WGS sequence"/>
</dbReference>
<keyword evidence="2 3" id="KW-0342">GTP-binding</keyword>
<dbReference type="InterPro" id="IPR030378">
    <property type="entry name" value="G_CP_dom"/>
</dbReference>
<dbReference type="GO" id="GO:0019843">
    <property type="term" value="F:rRNA binding"/>
    <property type="evidence" value="ECO:0007669"/>
    <property type="project" value="UniProtKB-KW"/>
</dbReference>
<dbReference type="Gene3D" id="1.10.40.50">
    <property type="entry name" value="Probable gtpase engc, domain 3"/>
    <property type="match status" value="1"/>
</dbReference>
<comment type="similarity">
    <text evidence="3">Belongs to the TRAFAC class YlqF/YawG GTPase family. RsgA subfamily.</text>
</comment>
<feature type="binding site" evidence="3">
    <location>
        <begin position="158"/>
        <end position="161"/>
    </location>
    <ligand>
        <name>GTP</name>
        <dbReference type="ChEBI" id="CHEBI:37565"/>
    </ligand>
</feature>
<comment type="cofactor">
    <cofactor evidence="3">
        <name>Zn(2+)</name>
        <dbReference type="ChEBI" id="CHEBI:29105"/>
    </cofactor>
    <text evidence="3">Binds 1 zinc ion per subunit.</text>
</comment>
<keyword evidence="3" id="KW-0378">Hydrolase</keyword>
<feature type="region of interest" description="Disordered" evidence="4">
    <location>
        <begin position="1"/>
        <end position="31"/>
    </location>
</feature>
<feature type="binding site" evidence="3">
    <location>
        <position position="296"/>
    </location>
    <ligand>
        <name>Zn(2+)</name>
        <dbReference type="ChEBI" id="CHEBI:29105"/>
    </ligand>
</feature>
<dbReference type="HAMAP" id="MF_01820">
    <property type="entry name" value="GTPase_RsgA"/>
    <property type="match status" value="1"/>
</dbReference>
<dbReference type="InterPro" id="IPR004881">
    <property type="entry name" value="Ribosome_biogen_GTPase_RsgA"/>
</dbReference>
<feature type="domain" description="CP-type G" evidence="6">
    <location>
        <begin position="109"/>
        <end position="266"/>
    </location>
</feature>
<dbReference type="GO" id="GO:0003924">
    <property type="term" value="F:GTPase activity"/>
    <property type="evidence" value="ECO:0007669"/>
    <property type="project" value="UniProtKB-UniRule"/>
</dbReference>